<dbReference type="PANTHER" id="PTHR11109:SF7">
    <property type="entry name" value="GTP CYCLOHYDROLASE 1"/>
    <property type="match status" value="1"/>
</dbReference>
<evidence type="ECO:0000256" key="9">
    <source>
        <dbReference type="ARBA" id="ARBA00030854"/>
    </source>
</evidence>
<organism evidence="11 12">
    <name type="scientific">Hyalomma marginatum</name>
    <dbReference type="NCBI Taxonomy" id="34627"/>
    <lineage>
        <taxon>Eukaryota</taxon>
        <taxon>Metazoa</taxon>
        <taxon>Ecdysozoa</taxon>
        <taxon>Arthropoda</taxon>
        <taxon>Chelicerata</taxon>
        <taxon>Arachnida</taxon>
        <taxon>Acari</taxon>
        <taxon>Parasitiformes</taxon>
        <taxon>Ixodida</taxon>
        <taxon>Ixodoidea</taxon>
        <taxon>Ixodidae</taxon>
        <taxon>Hyalomminae</taxon>
        <taxon>Hyalomma</taxon>
    </lineage>
</organism>
<comment type="pathway">
    <text evidence="2">Cofactor biosynthesis; 7,8-dihydroneopterin triphosphate biosynthesis; 7,8-dihydroneopterin triphosphate from GTP: step 1/1.</text>
</comment>
<dbReference type="InterPro" id="IPR043133">
    <property type="entry name" value="GTP-CH-I_C/QueF"/>
</dbReference>
<dbReference type="FunFam" id="1.10.286.10:FF:000001">
    <property type="entry name" value="GTP cyclohydrolase 1"/>
    <property type="match status" value="1"/>
</dbReference>
<evidence type="ECO:0000256" key="5">
    <source>
        <dbReference type="ARBA" id="ARBA00017272"/>
    </source>
</evidence>
<dbReference type="InterPro" id="IPR018234">
    <property type="entry name" value="GTP_CycHdrlase_I_CS"/>
</dbReference>
<evidence type="ECO:0000313" key="11">
    <source>
        <dbReference type="EMBL" id="CAG7592586.1"/>
    </source>
</evidence>
<dbReference type="Gene3D" id="1.10.286.10">
    <property type="match status" value="1"/>
</dbReference>
<evidence type="ECO:0000256" key="2">
    <source>
        <dbReference type="ARBA" id="ARBA00005080"/>
    </source>
</evidence>
<dbReference type="NCBIfam" id="NF006826">
    <property type="entry name" value="PRK09347.1-3"/>
    <property type="match status" value="1"/>
</dbReference>
<keyword evidence="6" id="KW-0554">One-carbon metabolism</keyword>
<accession>A0A8S4C0E9</accession>
<evidence type="ECO:0000313" key="12">
    <source>
        <dbReference type="Proteomes" id="UP000837675"/>
    </source>
</evidence>
<dbReference type="GO" id="GO:0005737">
    <property type="term" value="C:cytoplasm"/>
    <property type="evidence" value="ECO:0007669"/>
    <property type="project" value="TreeGrafter"/>
</dbReference>
<evidence type="ECO:0000256" key="3">
    <source>
        <dbReference type="ARBA" id="ARBA00008085"/>
    </source>
</evidence>
<dbReference type="NCBIfam" id="TIGR00063">
    <property type="entry name" value="folE"/>
    <property type="match status" value="1"/>
</dbReference>
<dbReference type="InterPro" id="IPR043134">
    <property type="entry name" value="GTP-CH-I_N"/>
</dbReference>
<dbReference type="FunFam" id="3.30.1130.10:FF:000001">
    <property type="entry name" value="GTP cyclohydrolase 1"/>
    <property type="match status" value="1"/>
</dbReference>
<evidence type="ECO:0000256" key="7">
    <source>
        <dbReference type="ARBA" id="ARBA00022801"/>
    </source>
</evidence>
<dbReference type="PROSITE" id="PS00859">
    <property type="entry name" value="GTP_CYCLOHYDROL_1_1"/>
    <property type="match status" value="1"/>
</dbReference>
<dbReference type="SUPFAM" id="SSF55620">
    <property type="entry name" value="Tetrahydrobiopterin biosynthesis enzymes-like"/>
    <property type="match status" value="1"/>
</dbReference>
<dbReference type="GO" id="GO:0046654">
    <property type="term" value="P:tetrahydrofolate biosynthetic process"/>
    <property type="evidence" value="ECO:0007669"/>
    <property type="project" value="InterPro"/>
</dbReference>
<sequence>MNKKVTKNDALEAIKTILKWIGEDPTREGLMETPLRVVESYEEYFSGYKQDPKEILNVSFSEIADYKEVIILKDIRFESFCEHHIAPIIGVVHIAYLPNKKVVGISKLARLVEVFSKRLQIQERMTAQIAHAIFNELEAKGVGVVVEAEHHCMTTRGVYNTSSKMRTQSFLGELKTIDV</sequence>
<dbReference type="HAMAP" id="MF_00223">
    <property type="entry name" value="FolE"/>
    <property type="match status" value="1"/>
</dbReference>
<dbReference type="GO" id="GO:0006729">
    <property type="term" value="P:tetrahydrobiopterin biosynthetic process"/>
    <property type="evidence" value="ECO:0007669"/>
    <property type="project" value="UniProtKB-KW"/>
</dbReference>
<evidence type="ECO:0000259" key="10">
    <source>
        <dbReference type="Pfam" id="PF01227"/>
    </source>
</evidence>
<comment type="caution">
    <text evidence="11">The sequence shown here is derived from an EMBL/GenBank/DDBJ whole genome shotgun (WGS) entry which is preliminary data.</text>
</comment>
<keyword evidence="12" id="KW-1185">Reference proteome</keyword>
<protein>
    <recommendedName>
        <fullName evidence="5">GTP cyclohydrolase 1</fullName>
        <ecNumber evidence="4">3.5.4.16</ecNumber>
    </recommendedName>
    <alternativeName>
        <fullName evidence="9">GTP cyclohydrolase I</fullName>
    </alternativeName>
</protein>
<keyword evidence="7" id="KW-0378">Hydrolase</keyword>
<dbReference type="InterPro" id="IPR001474">
    <property type="entry name" value="GTP_CycHdrlase_I"/>
</dbReference>
<dbReference type="PANTHER" id="PTHR11109">
    <property type="entry name" value="GTP CYCLOHYDROLASE I"/>
    <property type="match status" value="1"/>
</dbReference>
<comment type="catalytic activity">
    <reaction evidence="1">
        <text>GTP + H2O = 7,8-dihydroneopterin 3'-triphosphate + formate + H(+)</text>
        <dbReference type="Rhea" id="RHEA:17473"/>
        <dbReference type="ChEBI" id="CHEBI:15377"/>
        <dbReference type="ChEBI" id="CHEBI:15378"/>
        <dbReference type="ChEBI" id="CHEBI:15740"/>
        <dbReference type="ChEBI" id="CHEBI:37565"/>
        <dbReference type="ChEBI" id="CHEBI:58462"/>
        <dbReference type="EC" id="3.5.4.16"/>
    </reaction>
</comment>
<evidence type="ECO:0000256" key="8">
    <source>
        <dbReference type="ARBA" id="ARBA00023007"/>
    </source>
</evidence>
<feature type="domain" description="GTP cyclohydrolase I" evidence="10">
    <location>
        <begin position="12"/>
        <end position="176"/>
    </location>
</feature>
<dbReference type="GO" id="GO:0003934">
    <property type="term" value="F:GTP cyclohydrolase I activity"/>
    <property type="evidence" value="ECO:0007669"/>
    <property type="project" value="UniProtKB-EC"/>
</dbReference>
<reference evidence="11" key="1">
    <citation type="submission" date="2021-06" db="EMBL/GenBank/DDBJ databases">
        <authorList>
            <person name="Nardi T."/>
            <person name="Nardi T."/>
        </authorList>
    </citation>
    <scope>NUCLEOTIDE SEQUENCE</scope>
</reference>
<comment type="similarity">
    <text evidence="3">Belongs to the GTP cyclohydrolase I family.</text>
</comment>
<dbReference type="EMBL" id="CAJVAF010000281">
    <property type="protein sequence ID" value="CAG7592586.1"/>
    <property type="molecule type" value="Genomic_DNA"/>
</dbReference>
<dbReference type="Proteomes" id="UP000837675">
    <property type="component" value="Unassembled WGS sequence"/>
</dbReference>
<gene>
    <name evidence="11" type="ORF">MHYMCMPASI_00584</name>
</gene>
<dbReference type="InterPro" id="IPR020602">
    <property type="entry name" value="GTP_CycHdrlase_I_dom"/>
</dbReference>
<dbReference type="GO" id="GO:0006730">
    <property type="term" value="P:one-carbon metabolic process"/>
    <property type="evidence" value="ECO:0007669"/>
    <property type="project" value="UniProtKB-KW"/>
</dbReference>
<dbReference type="GO" id="GO:0008270">
    <property type="term" value="F:zinc ion binding"/>
    <property type="evidence" value="ECO:0007669"/>
    <property type="project" value="TreeGrafter"/>
</dbReference>
<evidence type="ECO:0000256" key="1">
    <source>
        <dbReference type="ARBA" id="ARBA00001052"/>
    </source>
</evidence>
<name>A0A8S4C0E9_9ACAR</name>
<dbReference type="GO" id="GO:0005525">
    <property type="term" value="F:GTP binding"/>
    <property type="evidence" value="ECO:0007669"/>
    <property type="project" value="TreeGrafter"/>
</dbReference>
<dbReference type="PROSITE" id="PS00860">
    <property type="entry name" value="GTP_CYCLOHYDROL_1_2"/>
    <property type="match status" value="1"/>
</dbReference>
<dbReference type="Pfam" id="PF01227">
    <property type="entry name" value="GTP_cyclohydroI"/>
    <property type="match status" value="1"/>
</dbReference>
<keyword evidence="8" id="KW-0783">Tetrahydrobiopterin biosynthesis</keyword>
<dbReference type="AlphaFoldDB" id="A0A8S4C0E9"/>
<dbReference type="EC" id="3.5.4.16" evidence="4"/>
<evidence type="ECO:0000256" key="6">
    <source>
        <dbReference type="ARBA" id="ARBA00022563"/>
    </source>
</evidence>
<proteinExistence type="inferred from homology"/>
<dbReference type="Gene3D" id="3.30.1130.10">
    <property type="match status" value="1"/>
</dbReference>
<evidence type="ECO:0000256" key="4">
    <source>
        <dbReference type="ARBA" id="ARBA00012715"/>
    </source>
</evidence>
<dbReference type="NCBIfam" id="NF006825">
    <property type="entry name" value="PRK09347.1-2"/>
    <property type="match status" value="1"/>
</dbReference>